<organism evidence="9 10">
    <name type="scientific">Nonomuraea africana</name>
    <dbReference type="NCBI Taxonomy" id="46171"/>
    <lineage>
        <taxon>Bacteria</taxon>
        <taxon>Bacillati</taxon>
        <taxon>Actinomycetota</taxon>
        <taxon>Actinomycetes</taxon>
        <taxon>Streptosporangiales</taxon>
        <taxon>Streptosporangiaceae</taxon>
        <taxon>Nonomuraea</taxon>
    </lineage>
</organism>
<comment type="subcellular location">
    <subcellularLocation>
        <location evidence="1">Cell membrane</location>
        <topology evidence="1">Multi-pass membrane protein</topology>
    </subcellularLocation>
</comment>
<proteinExistence type="inferred from homology"/>
<evidence type="ECO:0000256" key="3">
    <source>
        <dbReference type="ARBA" id="ARBA00022475"/>
    </source>
</evidence>
<evidence type="ECO:0000256" key="7">
    <source>
        <dbReference type="ARBA" id="ARBA00023136"/>
    </source>
</evidence>
<name>A0ABR9K7R5_9ACTN</name>
<keyword evidence="4 8" id="KW-0812">Transmembrane</keyword>
<keyword evidence="3" id="KW-1003">Cell membrane</keyword>
<evidence type="ECO:0000256" key="4">
    <source>
        <dbReference type="ARBA" id="ARBA00022692"/>
    </source>
</evidence>
<dbReference type="InterPro" id="IPR007227">
    <property type="entry name" value="Cell_shape_determining_MreD"/>
</dbReference>
<accession>A0ABR9K7R5</accession>
<gene>
    <name evidence="9" type="ORF">H4W81_000629</name>
</gene>
<evidence type="ECO:0000256" key="2">
    <source>
        <dbReference type="ARBA" id="ARBA00007776"/>
    </source>
</evidence>
<feature type="transmembrane region" description="Helical" evidence="8">
    <location>
        <begin position="66"/>
        <end position="84"/>
    </location>
</feature>
<reference evidence="9 10" key="1">
    <citation type="submission" date="2020-10" db="EMBL/GenBank/DDBJ databases">
        <title>Sequencing the genomes of 1000 actinobacteria strains.</title>
        <authorList>
            <person name="Klenk H.-P."/>
        </authorList>
    </citation>
    <scope>NUCLEOTIDE SEQUENCE [LARGE SCALE GENOMIC DNA]</scope>
    <source>
        <strain evidence="9 10">DSM 43748</strain>
    </source>
</reference>
<evidence type="ECO:0000256" key="6">
    <source>
        <dbReference type="ARBA" id="ARBA00022989"/>
    </source>
</evidence>
<keyword evidence="6 8" id="KW-1133">Transmembrane helix</keyword>
<feature type="transmembrane region" description="Helical" evidence="8">
    <location>
        <begin position="90"/>
        <end position="112"/>
    </location>
</feature>
<feature type="transmembrane region" description="Helical" evidence="8">
    <location>
        <begin position="30"/>
        <end position="59"/>
    </location>
</feature>
<sequence length="154" mass="15505">MMAVLAVIAALLLQLTVVNRLSLPAGGVPDLVLLVLIGVALSRGPAAGAVIGFSAGVLVDLTPPTAHVLGQYAFVYALIGYLAGRGIGGPVWTVVLCVLAAPLLAAGVAWLIADPRVSSPALALTLPVTTVYSLLLAPVVVWLVAGDRARGVLA</sequence>
<evidence type="ECO:0000313" key="10">
    <source>
        <dbReference type="Proteomes" id="UP000661607"/>
    </source>
</evidence>
<evidence type="ECO:0000256" key="1">
    <source>
        <dbReference type="ARBA" id="ARBA00004651"/>
    </source>
</evidence>
<evidence type="ECO:0000313" key="9">
    <source>
        <dbReference type="EMBL" id="MBE1557850.1"/>
    </source>
</evidence>
<protein>
    <submittedName>
        <fullName evidence="9">Rod shape-determining protein MreD</fullName>
    </submittedName>
</protein>
<keyword evidence="5" id="KW-0133">Cell shape</keyword>
<dbReference type="NCBIfam" id="TIGR03426">
    <property type="entry name" value="shape_MreD"/>
    <property type="match status" value="1"/>
</dbReference>
<feature type="transmembrane region" description="Helical" evidence="8">
    <location>
        <begin position="124"/>
        <end position="145"/>
    </location>
</feature>
<evidence type="ECO:0000256" key="8">
    <source>
        <dbReference type="SAM" id="Phobius"/>
    </source>
</evidence>
<comment type="caution">
    <text evidence="9">The sequence shown here is derived from an EMBL/GenBank/DDBJ whole genome shotgun (WGS) entry which is preliminary data.</text>
</comment>
<evidence type="ECO:0000256" key="5">
    <source>
        <dbReference type="ARBA" id="ARBA00022960"/>
    </source>
</evidence>
<dbReference type="Proteomes" id="UP000661607">
    <property type="component" value="Unassembled WGS sequence"/>
</dbReference>
<keyword evidence="10" id="KW-1185">Reference proteome</keyword>
<dbReference type="Pfam" id="PF04093">
    <property type="entry name" value="MreD"/>
    <property type="match status" value="1"/>
</dbReference>
<comment type="similarity">
    <text evidence="2">Belongs to the MreD family.</text>
</comment>
<dbReference type="EMBL" id="JADBEF010000001">
    <property type="protein sequence ID" value="MBE1557850.1"/>
    <property type="molecule type" value="Genomic_DNA"/>
</dbReference>
<keyword evidence="7 8" id="KW-0472">Membrane</keyword>